<proteinExistence type="predicted"/>
<dbReference type="EMBL" id="FNTH01000001">
    <property type="protein sequence ID" value="SEE30856.1"/>
    <property type="molecule type" value="Genomic_DNA"/>
</dbReference>
<reference evidence="1 2" key="1">
    <citation type="submission" date="2016-10" db="EMBL/GenBank/DDBJ databases">
        <authorList>
            <person name="de Groot N.N."/>
        </authorList>
    </citation>
    <scope>NUCLEOTIDE SEQUENCE [LARGE SCALE GENOMIC DNA]</scope>
    <source>
        <strain evidence="1 2">MT12</strain>
    </source>
</reference>
<dbReference type="Proteomes" id="UP000198992">
    <property type="component" value="Unassembled WGS sequence"/>
</dbReference>
<dbReference type="RefSeq" id="WP_143046874.1">
    <property type="nucleotide sequence ID" value="NZ_FNTH01000001.1"/>
</dbReference>
<name>A0A1H5HS38_9BRAD</name>
<dbReference type="AlphaFoldDB" id="A0A1H5HS38"/>
<organism evidence="1 2">
    <name type="scientific">Bradyrhizobium erythrophlei</name>
    <dbReference type="NCBI Taxonomy" id="1437360"/>
    <lineage>
        <taxon>Bacteria</taxon>
        <taxon>Pseudomonadati</taxon>
        <taxon>Pseudomonadota</taxon>
        <taxon>Alphaproteobacteria</taxon>
        <taxon>Hyphomicrobiales</taxon>
        <taxon>Nitrobacteraceae</taxon>
        <taxon>Bradyrhizobium</taxon>
    </lineage>
</organism>
<accession>A0A1H5HS38</accession>
<protein>
    <recommendedName>
        <fullName evidence="3">SGNH hydrolase-type esterase domain-containing protein</fullName>
    </recommendedName>
</protein>
<evidence type="ECO:0008006" key="3">
    <source>
        <dbReference type="Google" id="ProtNLM"/>
    </source>
</evidence>
<evidence type="ECO:0000313" key="2">
    <source>
        <dbReference type="Proteomes" id="UP000198992"/>
    </source>
</evidence>
<gene>
    <name evidence="1" type="ORF">SAMN05444164_7617</name>
</gene>
<evidence type="ECO:0000313" key="1">
    <source>
        <dbReference type="EMBL" id="SEE30856.1"/>
    </source>
</evidence>
<dbReference type="OrthoDB" id="8176806at2"/>
<sequence>MKRSNTIGIVTLVVAVALVGAVGFPIAKHQWLRIKNVITGIHDVQNEQAARIEGISKELAAVKAQLAPAKAQSEKADSLANDLAALQFRFERLAASEKLSVANSQSAAKPQSGANERLAFLDPVDLYQKAGLVEVYGGVFTQRRIGPIRVDAAILTSEQQVARLIWSPDRSEPADVDQINVELSSDTLDAGQISIAVALDDHRVFVWQSRLGDDRLSQAAPAGGNEPEGVDASIANGTHLSLTETAHHRLVGSVPRELHDALLSSGQDHHIRRWILTIEGMTNTAFAVRAITFTKSGTIFDPTEAASIYGRITGAAPEPGSSLELVFEDGRRRHVELSLDNGFGVTDLPPNQPVSLRFRLRGVEYYASSGRWLFPVGQIHVTIPVGPEFPNPAHLPPNPKAVKLEGGFATVEGVPSYYRYAPHRVTSWPGGGSVQEFAGISFANNFGQLDRDRVSENRDRCLRIFVVGGSGLVSLQVKPGEKFNLVAESELGIKMGRCVEVISAGRDNGNLGANYRAIRDYGMRFDPDIIVFEHNAAYALQLNAALIKKSLGYNYEHSPLDNFYFDKGGQLTFRNWDAVWALDAVAPDPSPLLPGLPMYQAFSIPREDFIPEAKASFDLLLAIIKKLKSDFPRTHIAMLTALDQANCRKSTTCASKITLPDQRTVPMGIEQELQNFSALCKEAGISCIQAPAPDGSVAAHEPLQYADDAHFSVHGHQWLGRLLANGLETIVRDEGLAGSKRF</sequence>